<keyword evidence="3" id="KW-0808">Transferase</keyword>
<keyword evidence="8" id="KW-1185">Reference proteome</keyword>
<dbReference type="Gene3D" id="3.40.1280.10">
    <property type="match status" value="1"/>
</dbReference>
<comment type="caution">
    <text evidence="7">The sequence shown here is derived from an EMBL/GenBank/DDBJ whole genome shotgun (WGS) entry which is preliminary data.</text>
</comment>
<keyword evidence="4 5" id="KW-0949">S-adenosyl-L-methionine</keyword>
<keyword evidence="2 5" id="KW-0489">Methyltransferase</keyword>
<keyword evidence="5" id="KW-0963">Cytoplasm</keyword>
<dbReference type="AlphaFoldDB" id="A0A2T5MIF6"/>
<comment type="subcellular location">
    <subcellularLocation>
        <location evidence="5">Cytoplasm</location>
    </subcellularLocation>
</comment>
<organism evidence="7 8">
    <name type="scientific">Stenotrophobium rhamnosiphilum</name>
    <dbReference type="NCBI Taxonomy" id="2029166"/>
    <lineage>
        <taxon>Bacteria</taxon>
        <taxon>Pseudomonadati</taxon>
        <taxon>Pseudomonadota</taxon>
        <taxon>Gammaproteobacteria</taxon>
        <taxon>Nevskiales</taxon>
        <taxon>Nevskiaceae</taxon>
        <taxon>Stenotrophobium</taxon>
    </lineage>
</organism>
<dbReference type="OrthoDB" id="9806346at2"/>
<reference evidence="7 8" key="1">
    <citation type="submission" date="2018-04" db="EMBL/GenBank/DDBJ databases">
        <title>Novel species isolated from glacier.</title>
        <authorList>
            <person name="Liu Q."/>
            <person name="Xin Y.-H."/>
        </authorList>
    </citation>
    <scope>NUCLEOTIDE SEQUENCE [LARGE SCALE GENOMIC DNA]</scope>
    <source>
        <strain evidence="7 8">GT1R17</strain>
    </source>
</reference>
<proteinExistence type="inferred from homology"/>
<dbReference type="Pfam" id="PF00588">
    <property type="entry name" value="SpoU_methylase"/>
    <property type="match status" value="1"/>
</dbReference>
<dbReference type="GO" id="GO:0106339">
    <property type="term" value="F:tRNA (cytidine(32)-2'-O)-methyltransferase activity"/>
    <property type="evidence" value="ECO:0007669"/>
    <property type="project" value="RHEA"/>
</dbReference>
<dbReference type="RefSeq" id="WP_107939546.1">
    <property type="nucleotide sequence ID" value="NZ_QANS01000002.1"/>
</dbReference>
<dbReference type="EMBL" id="QANS01000002">
    <property type="protein sequence ID" value="PTU32352.1"/>
    <property type="molecule type" value="Genomic_DNA"/>
</dbReference>
<evidence type="ECO:0000256" key="4">
    <source>
        <dbReference type="ARBA" id="ARBA00022691"/>
    </source>
</evidence>
<dbReference type="GO" id="GO:0160206">
    <property type="term" value="F:tRNA (cytidine(32)/uridine(32)-2'-O)-methyltransferase activity"/>
    <property type="evidence" value="ECO:0007669"/>
    <property type="project" value="UniProtKB-EC"/>
</dbReference>
<accession>A0A2T5MIF6</accession>
<dbReference type="GO" id="GO:0005829">
    <property type="term" value="C:cytosol"/>
    <property type="evidence" value="ECO:0007669"/>
    <property type="project" value="TreeGrafter"/>
</dbReference>
<evidence type="ECO:0000256" key="3">
    <source>
        <dbReference type="ARBA" id="ARBA00022679"/>
    </source>
</evidence>
<feature type="domain" description="tRNA/rRNA methyltransferase SpoU type" evidence="6">
    <location>
        <begin position="34"/>
        <end position="183"/>
    </location>
</feature>
<protein>
    <recommendedName>
        <fullName evidence="5">tRNA (cytidine/uridine-2'-O-)-methyltransferase TrmJ</fullName>
        <ecNumber evidence="5">2.1.1.200</ecNumber>
    </recommendedName>
    <alternativeName>
        <fullName evidence="5">tRNA (cytidine(32)/uridine(32)-2'-O)-methyltransferase</fullName>
    </alternativeName>
    <alternativeName>
        <fullName evidence="5">tRNA Cm32/Um32 methyltransferase</fullName>
    </alternativeName>
</protein>
<gene>
    <name evidence="5" type="primary">trmJ</name>
    <name evidence="7" type="ORF">CJD38_06805</name>
</gene>
<comment type="function">
    <text evidence="5">Catalyzes the formation of 2'O-methylated cytidine (Cm32) or 2'O-methylated uridine (Um32) at position 32 in tRNA.</text>
</comment>
<dbReference type="Gene3D" id="1.10.8.590">
    <property type="match status" value="1"/>
</dbReference>
<dbReference type="FunFam" id="3.40.1280.10:FF:000006">
    <property type="entry name" value="Uncharacterized tRNA/rRNA methyltransferase HI_0380"/>
    <property type="match status" value="1"/>
</dbReference>
<dbReference type="GO" id="GO:0003723">
    <property type="term" value="F:RNA binding"/>
    <property type="evidence" value="ECO:0007669"/>
    <property type="project" value="InterPro"/>
</dbReference>
<dbReference type="EC" id="2.1.1.200" evidence="5"/>
<evidence type="ECO:0000259" key="6">
    <source>
        <dbReference type="Pfam" id="PF00588"/>
    </source>
</evidence>
<dbReference type="InterPro" id="IPR004384">
    <property type="entry name" value="RNA_MeTrfase_TrmJ/LasT"/>
</dbReference>
<evidence type="ECO:0000256" key="2">
    <source>
        <dbReference type="ARBA" id="ARBA00022603"/>
    </source>
</evidence>
<name>A0A2T5MIF6_9GAMM</name>
<dbReference type="SUPFAM" id="SSF75217">
    <property type="entry name" value="alpha/beta knot"/>
    <property type="match status" value="1"/>
</dbReference>
<comment type="similarity">
    <text evidence="1">Belongs to the class IV-like SAM-binding methyltransferase superfamily. RNA methyltransferase TrmH family.</text>
</comment>
<dbReference type="InterPro" id="IPR029028">
    <property type="entry name" value="Alpha/beta_knot_MTases"/>
</dbReference>
<comment type="subunit">
    <text evidence="5">Homodimer.</text>
</comment>
<evidence type="ECO:0000256" key="1">
    <source>
        <dbReference type="ARBA" id="ARBA00007228"/>
    </source>
</evidence>
<evidence type="ECO:0000313" key="7">
    <source>
        <dbReference type="EMBL" id="PTU32352.1"/>
    </source>
</evidence>
<dbReference type="NCBIfam" id="TIGR00050">
    <property type="entry name" value="rRNA_methyl_1"/>
    <property type="match status" value="1"/>
</dbReference>
<keyword evidence="5" id="KW-0819">tRNA processing</keyword>
<dbReference type="CDD" id="cd18093">
    <property type="entry name" value="SpoU-like_TrmJ"/>
    <property type="match status" value="1"/>
</dbReference>
<evidence type="ECO:0000256" key="5">
    <source>
        <dbReference type="RuleBase" id="RU362024"/>
    </source>
</evidence>
<dbReference type="Proteomes" id="UP000244248">
    <property type="component" value="Unassembled WGS sequence"/>
</dbReference>
<comment type="catalytic activity">
    <reaction evidence="5">
        <text>uridine(32) in tRNA + S-adenosyl-L-methionine = 2'-O-methyluridine(32) in tRNA + S-adenosyl-L-homocysteine + H(+)</text>
        <dbReference type="Rhea" id="RHEA:42936"/>
        <dbReference type="Rhea" id="RHEA-COMP:10107"/>
        <dbReference type="Rhea" id="RHEA-COMP:10290"/>
        <dbReference type="ChEBI" id="CHEBI:15378"/>
        <dbReference type="ChEBI" id="CHEBI:57856"/>
        <dbReference type="ChEBI" id="CHEBI:59789"/>
        <dbReference type="ChEBI" id="CHEBI:65315"/>
        <dbReference type="ChEBI" id="CHEBI:74478"/>
        <dbReference type="EC" id="2.1.1.200"/>
    </reaction>
</comment>
<dbReference type="InterPro" id="IPR001537">
    <property type="entry name" value="SpoU_MeTrfase"/>
</dbReference>
<comment type="catalytic activity">
    <reaction evidence="5">
        <text>cytidine(32) in tRNA + S-adenosyl-L-methionine = 2'-O-methylcytidine(32) in tRNA + S-adenosyl-L-homocysteine + H(+)</text>
        <dbReference type="Rhea" id="RHEA:42932"/>
        <dbReference type="Rhea" id="RHEA-COMP:10288"/>
        <dbReference type="Rhea" id="RHEA-COMP:10289"/>
        <dbReference type="ChEBI" id="CHEBI:15378"/>
        <dbReference type="ChEBI" id="CHEBI:57856"/>
        <dbReference type="ChEBI" id="CHEBI:59789"/>
        <dbReference type="ChEBI" id="CHEBI:74495"/>
        <dbReference type="ChEBI" id="CHEBI:82748"/>
        <dbReference type="EC" id="2.1.1.200"/>
    </reaction>
</comment>
<dbReference type="GO" id="GO:0002128">
    <property type="term" value="P:tRNA nucleoside ribose methylation"/>
    <property type="evidence" value="ECO:0007669"/>
    <property type="project" value="TreeGrafter"/>
</dbReference>
<dbReference type="PIRSF" id="PIRSF004808">
    <property type="entry name" value="LasT"/>
    <property type="match status" value="1"/>
</dbReference>
<dbReference type="PANTHER" id="PTHR42786:SF2">
    <property type="entry name" value="TRNA (CYTIDINE_URIDINE-2'-O-)-METHYLTRANSFERASE TRMJ"/>
    <property type="match status" value="1"/>
</dbReference>
<dbReference type="PANTHER" id="PTHR42786">
    <property type="entry name" value="TRNA/RRNA METHYLTRANSFERASE"/>
    <property type="match status" value="1"/>
</dbReference>
<dbReference type="InterPro" id="IPR029026">
    <property type="entry name" value="tRNA_m1G_MTases_N"/>
</dbReference>
<evidence type="ECO:0000313" key="8">
    <source>
        <dbReference type="Proteomes" id="UP000244248"/>
    </source>
</evidence>
<sequence>MTDILPPSAPDAAPILAPVPRSGADPAAEFFTRIRVVLIGTQHPGNIGSVARAMLNMGLRELVLVRPDRYPHSQATAMAAGAVEILESARVVETMEEAVADCAWIVGSSARPRHLGDEPLTPWDAAARAAELGQRENVALVFGCERTGLTNEEIERCNATVRIPTNPGYSSLNLSQAVQVMSYEVRKAVLQEGPKVSSKHEHPWYSLPSNEDMEMFYQHMERVLIATGFLVPENPRILMRRLRQLYNRAQPDKNELGILRGILSSVESPKIRTKRVPKAAPNKDE</sequence>